<evidence type="ECO:0000313" key="1">
    <source>
        <dbReference type="EMBL" id="CAH2215452.1"/>
    </source>
</evidence>
<organism evidence="1 2">
    <name type="scientific">Pararge aegeria aegeria</name>
    <dbReference type="NCBI Taxonomy" id="348720"/>
    <lineage>
        <taxon>Eukaryota</taxon>
        <taxon>Metazoa</taxon>
        <taxon>Ecdysozoa</taxon>
        <taxon>Arthropoda</taxon>
        <taxon>Hexapoda</taxon>
        <taxon>Insecta</taxon>
        <taxon>Pterygota</taxon>
        <taxon>Neoptera</taxon>
        <taxon>Endopterygota</taxon>
        <taxon>Lepidoptera</taxon>
        <taxon>Glossata</taxon>
        <taxon>Ditrysia</taxon>
        <taxon>Papilionoidea</taxon>
        <taxon>Nymphalidae</taxon>
        <taxon>Satyrinae</taxon>
        <taxon>Satyrini</taxon>
        <taxon>Parargina</taxon>
        <taxon>Pararge</taxon>
    </lineage>
</organism>
<name>A0A8S4QNV9_9NEOP</name>
<comment type="caution">
    <text evidence="1">The sequence shown here is derived from an EMBL/GenBank/DDBJ whole genome shotgun (WGS) entry which is preliminary data.</text>
</comment>
<keyword evidence="2" id="KW-1185">Reference proteome</keyword>
<evidence type="ECO:0000313" key="2">
    <source>
        <dbReference type="Proteomes" id="UP000838756"/>
    </source>
</evidence>
<protein>
    <submittedName>
        <fullName evidence="1">Jg22051 protein</fullName>
    </submittedName>
</protein>
<sequence length="143" mass="16003">LTFDVAVHHSRVKCLRTCLRTPLRGARKGALQTEQVRGQQRTRQLVDFPVSDYDAYLQFVAKLVAQLVEVVLVLGHDVFGYGLVAAVNLVHVDLLLEEAAKQGAQLLRQLDATLQLAYEFTAQNDHLSYIGQHLEIVKSQTSH</sequence>
<dbReference type="Proteomes" id="UP000838756">
    <property type="component" value="Unassembled WGS sequence"/>
</dbReference>
<proteinExistence type="predicted"/>
<gene>
    <name evidence="1" type="primary">jg22051</name>
    <name evidence="1" type="ORF">PAEG_LOCUS3604</name>
</gene>
<feature type="non-terminal residue" evidence="1">
    <location>
        <position position="1"/>
    </location>
</feature>
<dbReference type="AlphaFoldDB" id="A0A8S4QNV9"/>
<dbReference type="EMBL" id="CAKXAJ010011685">
    <property type="protein sequence ID" value="CAH2215452.1"/>
    <property type="molecule type" value="Genomic_DNA"/>
</dbReference>
<accession>A0A8S4QNV9</accession>
<reference evidence="1" key="1">
    <citation type="submission" date="2022-03" db="EMBL/GenBank/DDBJ databases">
        <authorList>
            <person name="Lindestad O."/>
        </authorList>
    </citation>
    <scope>NUCLEOTIDE SEQUENCE</scope>
</reference>